<proteinExistence type="predicted"/>
<dbReference type="Proteomes" id="UP000008908">
    <property type="component" value="Chromosome"/>
</dbReference>
<dbReference type="KEGG" id="mrs:Murru_2546"/>
<dbReference type="EMBL" id="CP002999">
    <property type="protein sequence ID" value="AEM71582.1"/>
    <property type="molecule type" value="Genomic_DNA"/>
</dbReference>
<evidence type="ECO:0000313" key="2">
    <source>
        <dbReference type="Proteomes" id="UP000008908"/>
    </source>
</evidence>
<sequence>MDSRDNIVTVPLNQSTEKFYSGKSTAIKGSCFQLCEKKAAYTIFTEKNRALSNVPKIMIYKPLQKTLGSSN</sequence>
<dbReference type="HOGENOM" id="CLU_2735663_0_0_10"/>
<accession>G2PQ76</accession>
<name>G2PQ76_ALLRU</name>
<keyword evidence="2" id="KW-1185">Reference proteome</keyword>
<reference evidence="2" key="1">
    <citation type="submission" date="2011-08" db="EMBL/GenBank/DDBJ databases">
        <title>The complete genome of Muricauda ruestringensis DSM 13258.</title>
        <authorList>
            <person name="Lucas S."/>
            <person name="Han J."/>
            <person name="Lapidus A."/>
            <person name="Bruce D."/>
            <person name="Goodwin L."/>
            <person name="Pitluck S."/>
            <person name="Peters L."/>
            <person name="Kyrpides N."/>
            <person name="Mavromatis K."/>
            <person name="Ivanova N."/>
            <person name="Ovchinnikova G."/>
            <person name="Teshima H."/>
            <person name="Detter J.C."/>
            <person name="Tapia R."/>
            <person name="Han C."/>
            <person name="Land M."/>
            <person name="Hauser L."/>
            <person name="Markowitz V."/>
            <person name="Cheng J.-F."/>
            <person name="Hugenholtz P."/>
            <person name="Woyke T."/>
            <person name="Wu D."/>
            <person name="Spring S."/>
            <person name="Schroeder M."/>
            <person name="Brambilla E."/>
            <person name="Klenk H.-P."/>
            <person name="Eisen J.A."/>
        </authorList>
    </citation>
    <scope>NUCLEOTIDE SEQUENCE [LARGE SCALE GENOMIC DNA]</scope>
    <source>
        <strain evidence="2">DSM 13258 / LMG 19739 / B1</strain>
    </source>
</reference>
<organism evidence="1 2">
    <name type="scientific">Allomuricauda ruestringensis (strain DSM 13258 / CIP 107369 / LMG 19739 / B1)</name>
    <name type="common">Muricauda ruestringensis</name>
    <dbReference type="NCBI Taxonomy" id="886377"/>
    <lineage>
        <taxon>Bacteria</taxon>
        <taxon>Pseudomonadati</taxon>
        <taxon>Bacteroidota</taxon>
        <taxon>Flavobacteriia</taxon>
        <taxon>Flavobacteriales</taxon>
        <taxon>Flavobacteriaceae</taxon>
        <taxon>Flagellimonas</taxon>
    </lineage>
</organism>
<gene>
    <name evidence="1" type="ordered locus">Murru_2546</name>
</gene>
<evidence type="ECO:0000313" key="1">
    <source>
        <dbReference type="EMBL" id="AEM71582.1"/>
    </source>
</evidence>
<reference evidence="1 2" key="2">
    <citation type="journal article" date="2012" name="Stand. Genomic Sci.">
        <title>Complete genome sequence of the facultatively anaerobic, appendaged bacterium Muricauda ruestringensis type strain (B1(T)).</title>
        <authorList>
            <person name="Huntemann M."/>
            <person name="Teshima H."/>
            <person name="Lapidus A."/>
            <person name="Nolan M."/>
            <person name="Lucas S."/>
            <person name="Hammon N."/>
            <person name="Deshpande S."/>
            <person name="Cheng J.F."/>
            <person name="Tapia R."/>
            <person name="Goodwin L.A."/>
            <person name="Pitluck S."/>
            <person name="Liolios K."/>
            <person name="Pagani I."/>
            <person name="Ivanova N."/>
            <person name="Mavromatis K."/>
            <person name="Mikhailova N."/>
            <person name="Pati A."/>
            <person name="Chen A."/>
            <person name="Palaniappan K."/>
            <person name="Land M."/>
            <person name="Hauser L."/>
            <person name="Pan C."/>
            <person name="Brambilla E.M."/>
            <person name="Rohde M."/>
            <person name="Spring S."/>
            <person name="Goker M."/>
            <person name="Detter J.C."/>
            <person name="Bristow J."/>
            <person name="Eisen J.A."/>
            <person name="Markowitz V."/>
            <person name="Hugenholtz P."/>
            <person name="Kyrpides N.C."/>
            <person name="Klenk H.P."/>
            <person name="Woyke T."/>
        </authorList>
    </citation>
    <scope>NUCLEOTIDE SEQUENCE [LARGE SCALE GENOMIC DNA]</scope>
    <source>
        <strain evidence="2">DSM 13258 / LMG 19739 / B1</strain>
    </source>
</reference>
<protein>
    <submittedName>
        <fullName evidence="1">Uncharacterized protein</fullName>
    </submittedName>
</protein>
<dbReference type="STRING" id="886377.Murru_2546"/>
<dbReference type="AlphaFoldDB" id="G2PQ76"/>